<evidence type="ECO:0000313" key="7">
    <source>
        <dbReference type="Proteomes" id="UP000256869"/>
    </source>
</evidence>
<keyword evidence="4" id="KW-0411">Iron-sulfur</keyword>
<evidence type="ECO:0000256" key="3">
    <source>
        <dbReference type="ARBA" id="ARBA00023004"/>
    </source>
</evidence>
<comment type="caution">
    <text evidence="6">The sequence shown here is derived from an EMBL/GenBank/DDBJ whole genome shotgun (WGS) entry which is preliminary data.</text>
</comment>
<evidence type="ECO:0000259" key="5">
    <source>
        <dbReference type="PROSITE" id="PS51296"/>
    </source>
</evidence>
<keyword evidence="7" id="KW-1185">Reference proteome</keyword>
<keyword evidence="3" id="KW-0408">Iron</keyword>
<sequence length="102" mass="11429">MNEQNIDIGSTESFSEFPAAVTIEREPYWLVLTPEGEYRLFLAICPHAGGEIRPHNDVLFCPLHFWTFDATSGACLNGNDECLMQRKVVAMDGRLYAVGGNY</sequence>
<reference evidence="6 7" key="1">
    <citation type="submission" date="2018-07" db="EMBL/GenBank/DDBJ databases">
        <title>Genomic Encyclopedia of Type Strains, Phase III (KMG-III): the genomes of soil and plant-associated and newly described type strains.</title>
        <authorList>
            <person name="Whitman W."/>
        </authorList>
    </citation>
    <scope>NUCLEOTIDE SEQUENCE [LARGE SCALE GENOMIC DNA]</scope>
    <source>
        <strain evidence="6 7">CECT 8236</strain>
    </source>
</reference>
<evidence type="ECO:0000313" key="6">
    <source>
        <dbReference type="EMBL" id="RED63910.1"/>
    </source>
</evidence>
<accession>A0A3D9IQ43</accession>
<dbReference type="Proteomes" id="UP000256869">
    <property type="component" value="Unassembled WGS sequence"/>
</dbReference>
<dbReference type="InterPro" id="IPR017941">
    <property type="entry name" value="Rieske_2Fe-2S"/>
</dbReference>
<dbReference type="PROSITE" id="PS51296">
    <property type="entry name" value="RIESKE"/>
    <property type="match status" value="1"/>
</dbReference>
<protein>
    <submittedName>
        <fullName evidence="6">Nitrite reductase/ring-hydroxylating ferredoxin subunit</fullName>
    </submittedName>
</protein>
<dbReference type="CDD" id="cd03467">
    <property type="entry name" value="Rieske"/>
    <property type="match status" value="1"/>
</dbReference>
<evidence type="ECO:0000256" key="2">
    <source>
        <dbReference type="ARBA" id="ARBA00022723"/>
    </source>
</evidence>
<dbReference type="SUPFAM" id="SSF50022">
    <property type="entry name" value="ISP domain"/>
    <property type="match status" value="1"/>
</dbReference>
<feature type="domain" description="Rieske" evidence="5">
    <location>
        <begin position="9"/>
        <end position="97"/>
    </location>
</feature>
<dbReference type="RefSeq" id="WP_115992013.1">
    <property type="nucleotide sequence ID" value="NZ_QRDY01000003.1"/>
</dbReference>
<keyword evidence="2" id="KW-0479">Metal-binding</keyword>
<dbReference type="InterPro" id="IPR036922">
    <property type="entry name" value="Rieske_2Fe-2S_sf"/>
</dbReference>
<evidence type="ECO:0000256" key="4">
    <source>
        <dbReference type="ARBA" id="ARBA00023014"/>
    </source>
</evidence>
<gene>
    <name evidence="6" type="ORF">DFP95_103151</name>
</gene>
<keyword evidence="1" id="KW-0001">2Fe-2S</keyword>
<dbReference type="GO" id="GO:0016705">
    <property type="term" value="F:oxidoreductase activity, acting on paired donors, with incorporation or reduction of molecular oxygen"/>
    <property type="evidence" value="ECO:0007669"/>
    <property type="project" value="UniProtKB-ARBA"/>
</dbReference>
<dbReference type="GO" id="GO:0046872">
    <property type="term" value="F:metal ion binding"/>
    <property type="evidence" value="ECO:0007669"/>
    <property type="project" value="UniProtKB-KW"/>
</dbReference>
<dbReference type="GO" id="GO:0051537">
    <property type="term" value="F:2 iron, 2 sulfur cluster binding"/>
    <property type="evidence" value="ECO:0007669"/>
    <property type="project" value="UniProtKB-KW"/>
</dbReference>
<dbReference type="OrthoDB" id="2614894at2"/>
<dbReference type="Pfam" id="PF00355">
    <property type="entry name" value="Rieske"/>
    <property type="match status" value="1"/>
</dbReference>
<dbReference type="AlphaFoldDB" id="A0A3D9IQ43"/>
<proteinExistence type="predicted"/>
<dbReference type="EMBL" id="QRDY01000003">
    <property type="protein sequence ID" value="RED63910.1"/>
    <property type="molecule type" value="Genomic_DNA"/>
</dbReference>
<dbReference type="GO" id="GO:0004497">
    <property type="term" value="F:monooxygenase activity"/>
    <property type="evidence" value="ECO:0007669"/>
    <property type="project" value="UniProtKB-ARBA"/>
</dbReference>
<organism evidence="6 7">
    <name type="scientific">Cohnella lupini</name>
    <dbReference type="NCBI Taxonomy" id="1294267"/>
    <lineage>
        <taxon>Bacteria</taxon>
        <taxon>Bacillati</taxon>
        <taxon>Bacillota</taxon>
        <taxon>Bacilli</taxon>
        <taxon>Bacillales</taxon>
        <taxon>Paenibacillaceae</taxon>
        <taxon>Cohnella</taxon>
    </lineage>
</organism>
<evidence type="ECO:0000256" key="1">
    <source>
        <dbReference type="ARBA" id="ARBA00022714"/>
    </source>
</evidence>
<name>A0A3D9IQ43_9BACL</name>
<dbReference type="Gene3D" id="2.102.10.10">
    <property type="entry name" value="Rieske [2Fe-2S] iron-sulphur domain"/>
    <property type="match status" value="1"/>
</dbReference>